<feature type="compositionally biased region" description="Basic and acidic residues" evidence="1">
    <location>
        <begin position="193"/>
        <end position="204"/>
    </location>
</feature>
<organism evidence="2 3">
    <name type="scientific">Alternaria panax</name>
    <dbReference type="NCBI Taxonomy" id="48097"/>
    <lineage>
        <taxon>Eukaryota</taxon>
        <taxon>Fungi</taxon>
        <taxon>Dikarya</taxon>
        <taxon>Ascomycota</taxon>
        <taxon>Pezizomycotina</taxon>
        <taxon>Dothideomycetes</taxon>
        <taxon>Pleosporomycetidae</taxon>
        <taxon>Pleosporales</taxon>
        <taxon>Pleosporineae</taxon>
        <taxon>Pleosporaceae</taxon>
        <taxon>Alternaria</taxon>
        <taxon>Alternaria sect. Panax</taxon>
    </lineage>
</organism>
<dbReference type="EMBL" id="JAANER010000006">
    <property type="protein sequence ID" value="KAG9188547.1"/>
    <property type="molecule type" value="Genomic_DNA"/>
</dbReference>
<sequence length="309" mass="35308">MEVAWEAKQLPENSNVYVEQVRLRRQYSATAALHWYNDTMDNGFIGRIEDHSEYISRKFGRLWEIASEPEFPDSEGIENRKYIKSTKIPRVHKTRKTTKFDAADLQPVRKRRREDVSVSFNEDVYVRTDADVDVLRKAASSLSEEFLEEPASKKPRMSILCTARLKRSKVSNLTAPLNSDSKPTRPHHVIPLNRKDGPARDKAKSRMNRRKPGYCRGQWAVTESGEFINTNGYYRESELHEANVESLQEKAVRMDDKDLVEESGNSPEDTEMDDAPVAEREAAPQPSLPSLPSWSSGGRLLHVLFSTDA</sequence>
<comment type="caution">
    <text evidence="2">The sequence shown here is derived from an EMBL/GenBank/DDBJ whole genome shotgun (WGS) entry which is preliminary data.</text>
</comment>
<accession>A0AAD4I7E3</accession>
<feature type="region of interest" description="Disordered" evidence="1">
    <location>
        <begin position="254"/>
        <end position="297"/>
    </location>
</feature>
<protein>
    <submittedName>
        <fullName evidence="2">Uncharacterized protein</fullName>
    </submittedName>
</protein>
<feature type="region of interest" description="Disordered" evidence="1">
    <location>
        <begin position="174"/>
        <end position="211"/>
    </location>
</feature>
<proteinExistence type="predicted"/>
<dbReference type="AlphaFoldDB" id="A0AAD4I7E3"/>
<dbReference type="Proteomes" id="UP001199106">
    <property type="component" value="Unassembled WGS sequence"/>
</dbReference>
<evidence type="ECO:0000256" key="1">
    <source>
        <dbReference type="SAM" id="MobiDB-lite"/>
    </source>
</evidence>
<gene>
    <name evidence="2" type="ORF">G6011_02470</name>
</gene>
<keyword evidence="3" id="KW-1185">Reference proteome</keyword>
<name>A0AAD4I7E3_9PLEO</name>
<evidence type="ECO:0000313" key="3">
    <source>
        <dbReference type="Proteomes" id="UP001199106"/>
    </source>
</evidence>
<reference evidence="2" key="1">
    <citation type="submission" date="2021-07" db="EMBL/GenBank/DDBJ databases">
        <title>Genome Resource of American Ginseng Black Spot Pathogen Alternaria panax.</title>
        <authorList>
            <person name="Qiu C."/>
            <person name="Wang W."/>
            <person name="Liu Z."/>
        </authorList>
    </citation>
    <scope>NUCLEOTIDE SEQUENCE</scope>
    <source>
        <strain evidence="2">BNCC115425</strain>
    </source>
</reference>
<evidence type="ECO:0000313" key="2">
    <source>
        <dbReference type="EMBL" id="KAG9188547.1"/>
    </source>
</evidence>
<feature type="compositionally biased region" description="Low complexity" evidence="1">
    <location>
        <begin position="284"/>
        <end position="297"/>
    </location>
</feature>